<feature type="compositionally biased region" description="Basic and acidic residues" evidence="5">
    <location>
        <begin position="139"/>
        <end position="156"/>
    </location>
</feature>
<feature type="domain" description="Zinc finger/thioredoxin putative" evidence="8">
    <location>
        <begin position="1"/>
        <end position="36"/>
    </location>
</feature>
<evidence type="ECO:0000259" key="7">
    <source>
        <dbReference type="Pfam" id="PF04893"/>
    </source>
</evidence>
<keyword evidence="4 6" id="KW-0472">Membrane</keyword>
<feature type="transmembrane region" description="Helical" evidence="6">
    <location>
        <begin position="293"/>
        <end position="323"/>
    </location>
</feature>
<dbReference type="AlphaFoldDB" id="A0A921AW96"/>
<reference evidence="9" key="1">
    <citation type="journal article" date="2021" name="PeerJ">
        <title>Extensive microbial diversity within the chicken gut microbiome revealed by metagenomics and culture.</title>
        <authorList>
            <person name="Gilroy R."/>
            <person name="Ravi A."/>
            <person name="Getino M."/>
            <person name="Pursley I."/>
            <person name="Horton D.L."/>
            <person name="Alikhan N.F."/>
            <person name="Baker D."/>
            <person name="Gharbi K."/>
            <person name="Hall N."/>
            <person name="Watson M."/>
            <person name="Adriaenssens E.M."/>
            <person name="Foster-Nyarko E."/>
            <person name="Jarju S."/>
            <person name="Secka A."/>
            <person name="Antonio M."/>
            <person name="Oren A."/>
            <person name="Chaudhuri R.R."/>
            <person name="La Ragione R."/>
            <person name="Hildebrand F."/>
            <person name="Pallen M.J."/>
        </authorList>
    </citation>
    <scope>NUCLEOTIDE SEQUENCE</scope>
    <source>
        <strain evidence="9">ChiGjej2B2-19336</strain>
    </source>
</reference>
<name>A0A921AW96_9BACT</name>
<keyword evidence="3 6" id="KW-1133">Transmembrane helix</keyword>
<comment type="subcellular location">
    <subcellularLocation>
        <location evidence="1">Membrane</location>
        <topology evidence="1">Multi-pass membrane protein</topology>
    </subcellularLocation>
</comment>
<feature type="domain" description="Yip1" evidence="7">
    <location>
        <begin position="179"/>
        <end position="349"/>
    </location>
</feature>
<proteinExistence type="predicted"/>
<sequence length="361" mass="40628">MIIECPSCRFRRDVPTASIRPGKKYKVTCPRCSSVFHFSLPEEEMPPEAQAVESAVSSREGAPAVPAHEDASVKEPQAPVPHLSTEQEGDDPLPPGAQIPEFGKKEPVERKEDEPEEKKAPHRPSGFWEHWQSIREHVREYDEGREESSSRSDGRPDGAPWESPEYYGFWGSFSRTLLGVLFHAPDFFRHVRCNFSVIRPILFFVLLSLFQMLASRLWSMKFLKELTTTATDPQVLAMAETLMQSMNLPLMLLITPFFSIFQAVILAGLYHLMIRMVQPDRADFATTLRVVCYSAAPLVLCIVPMVGSFIASVWFAAASFIGCKFALRLSWVRTVLALLPLYILEFALVSQIPAFMAGMGQ</sequence>
<keyword evidence="2 6" id="KW-0812">Transmembrane</keyword>
<dbReference type="Pfam" id="PF13717">
    <property type="entry name" value="Zn_ribbon_4"/>
    <property type="match status" value="1"/>
</dbReference>
<evidence type="ECO:0000256" key="1">
    <source>
        <dbReference type="ARBA" id="ARBA00004141"/>
    </source>
</evidence>
<feature type="transmembrane region" description="Helical" evidence="6">
    <location>
        <begin position="197"/>
        <end position="214"/>
    </location>
</feature>
<feature type="transmembrane region" description="Helical" evidence="6">
    <location>
        <begin position="335"/>
        <end position="356"/>
    </location>
</feature>
<evidence type="ECO:0000256" key="3">
    <source>
        <dbReference type="ARBA" id="ARBA00022989"/>
    </source>
</evidence>
<evidence type="ECO:0000256" key="2">
    <source>
        <dbReference type="ARBA" id="ARBA00022692"/>
    </source>
</evidence>
<protein>
    <submittedName>
        <fullName evidence="9">Zinc-ribbon domain-containing protein</fullName>
    </submittedName>
</protein>
<reference evidence="9" key="2">
    <citation type="submission" date="2021-09" db="EMBL/GenBank/DDBJ databases">
        <authorList>
            <person name="Gilroy R."/>
        </authorList>
    </citation>
    <scope>NUCLEOTIDE SEQUENCE</scope>
    <source>
        <strain evidence="9">ChiGjej2B2-19336</strain>
    </source>
</reference>
<dbReference type="EMBL" id="DYZA01000086">
    <property type="protein sequence ID" value="HJD96913.1"/>
    <property type="molecule type" value="Genomic_DNA"/>
</dbReference>
<organism evidence="9 10">
    <name type="scientific">Mailhella massiliensis</name>
    <dbReference type="NCBI Taxonomy" id="1903261"/>
    <lineage>
        <taxon>Bacteria</taxon>
        <taxon>Pseudomonadati</taxon>
        <taxon>Thermodesulfobacteriota</taxon>
        <taxon>Desulfovibrionia</taxon>
        <taxon>Desulfovibrionales</taxon>
        <taxon>Desulfovibrionaceae</taxon>
        <taxon>Mailhella</taxon>
    </lineage>
</organism>
<feature type="region of interest" description="Disordered" evidence="5">
    <location>
        <begin position="45"/>
        <end position="125"/>
    </location>
</feature>
<gene>
    <name evidence="9" type="ORF">K8W16_04640</name>
</gene>
<dbReference type="RefSeq" id="WP_304121541.1">
    <property type="nucleotide sequence ID" value="NZ_DYZA01000086.1"/>
</dbReference>
<feature type="region of interest" description="Disordered" evidence="5">
    <location>
        <begin position="139"/>
        <end position="159"/>
    </location>
</feature>
<accession>A0A921AW96</accession>
<feature type="compositionally biased region" description="Basic and acidic residues" evidence="5">
    <location>
        <begin position="102"/>
        <end position="119"/>
    </location>
</feature>
<dbReference type="Pfam" id="PF04893">
    <property type="entry name" value="Yip1"/>
    <property type="match status" value="1"/>
</dbReference>
<feature type="transmembrane region" description="Helical" evidence="6">
    <location>
        <begin position="250"/>
        <end position="273"/>
    </location>
</feature>
<evidence type="ECO:0000313" key="9">
    <source>
        <dbReference type="EMBL" id="HJD96913.1"/>
    </source>
</evidence>
<evidence type="ECO:0000313" key="10">
    <source>
        <dbReference type="Proteomes" id="UP000698963"/>
    </source>
</evidence>
<dbReference type="InterPro" id="IPR011723">
    <property type="entry name" value="Znf/thioredoxin_put"/>
</dbReference>
<evidence type="ECO:0000256" key="5">
    <source>
        <dbReference type="SAM" id="MobiDB-lite"/>
    </source>
</evidence>
<dbReference type="InterPro" id="IPR006977">
    <property type="entry name" value="Yip1_dom"/>
</dbReference>
<comment type="caution">
    <text evidence="9">The sequence shown here is derived from an EMBL/GenBank/DDBJ whole genome shotgun (WGS) entry which is preliminary data.</text>
</comment>
<evidence type="ECO:0000256" key="4">
    <source>
        <dbReference type="ARBA" id="ARBA00023136"/>
    </source>
</evidence>
<evidence type="ECO:0000256" key="6">
    <source>
        <dbReference type="SAM" id="Phobius"/>
    </source>
</evidence>
<evidence type="ECO:0000259" key="8">
    <source>
        <dbReference type="Pfam" id="PF13717"/>
    </source>
</evidence>
<dbReference type="GO" id="GO:0016020">
    <property type="term" value="C:membrane"/>
    <property type="evidence" value="ECO:0007669"/>
    <property type="project" value="UniProtKB-SubCell"/>
</dbReference>
<dbReference type="Proteomes" id="UP000698963">
    <property type="component" value="Unassembled WGS sequence"/>
</dbReference>